<comment type="subcellular location">
    <subcellularLocation>
        <location evidence="1">Periplasm</location>
    </subcellularLocation>
</comment>
<dbReference type="EMBL" id="SMKZ01000003">
    <property type="protein sequence ID" value="TDE14366.1"/>
    <property type="molecule type" value="Genomic_DNA"/>
</dbReference>
<organism evidence="6 7">
    <name type="scientific">Jiangella asiatica</name>
    <dbReference type="NCBI Taxonomy" id="2530372"/>
    <lineage>
        <taxon>Bacteria</taxon>
        <taxon>Bacillati</taxon>
        <taxon>Actinomycetota</taxon>
        <taxon>Actinomycetes</taxon>
        <taxon>Jiangellales</taxon>
        <taxon>Jiangellaceae</taxon>
        <taxon>Jiangella</taxon>
    </lineage>
</organism>
<evidence type="ECO:0000256" key="2">
    <source>
        <dbReference type="ARBA" id="ARBA00010742"/>
    </source>
</evidence>
<dbReference type="Pfam" id="PF09084">
    <property type="entry name" value="NMT1"/>
    <property type="match status" value="1"/>
</dbReference>
<comment type="caution">
    <text evidence="6">The sequence shown here is derived from an EMBL/GenBank/DDBJ whole genome shotgun (WGS) entry which is preliminary data.</text>
</comment>
<dbReference type="PANTHER" id="PTHR30024:SF47">
    <property type="entry name" value="TAURINE-BINDING PERIPLASMIC PROTEIN"/>
    <property type="match status" value="1"/>
</dbReference>
<dbReference type="InterPro" id="IPR015168">
    <property type="entry name" value="SsuA/THI5"/>
</dbReference>
<dbReference type="Proteomes" id="UP000294739">
    <property type="component" value="Unassembled WGS sequence"/>
</dbReference>
<evidence type="ECO:0000256" key="4">
    <source>
        <dbReference type="SAM" id="SignalP"/>
    </source>
</evidence>
<dbReference type="Gene3D" id="3.40.190.10">
    <property type="entry name" value="Periplasmic binding protein-like II"/>
    <property type="match status" value="2"/>
</dbReference>
<dbReference type="PROSITE" id="PS51257">
    <property type="entry name" value="PROKAR_LIPOPROTEIN"/>
    <property type="match status" value="1"/>
</dbReference>
<evidence type="ECO:0000313" key="7">
    <source>
        <dbReference type="Proteomes" id="UP000294739"/>
    </source>
</evidence>
<evidence type="ECO:0000313" key="6">
    <source>
        <dbReference type="EMBL" id="TDE14366.1"/>
    </source>
</evidence>
<feature type="chain" id="PRO_5020273051" evidence="4">
    <location>
        <begin position="27"/>
        <end position="331"/>
    </location>
</feature>
<keyword evidence="7" id="KW-1185">Reference proteome</keyword>
<feature type="signal peptide" evidence="4">
    <location>
        <begin position="1"/>
        <end position="26"/>
    </location>
</feature>
<dbReference type="GO" id="GO:0042597">
    <property type="term" value="C:periplasmic space"/>
    <property type="evidence" value="ECO:0007669"/>
    <property type="project" value="UniProtKB-SubCell"/>
</dbReference>
<proteinExistence type="inferred from homology"/>
<gene>
    <name evidence="6" type="ORF">E1269_04210</name>
</gene>
<evidence type="ECO:0000256" key="1">
    <source>
        <dbReference type="ARBA" id="ARBA00004418"/>
    </source>
</evidence>
<dbReference type="OrthoDB" id="174578at2"/>
<evidence type="ECO:0000259" key="5">
    <source>
        <dbReference type="Pfam" id="PF09084"/>
    </source>
</evidence>
<dbReference type="SUPFAM" id="SSF53850">
    <property type="entry name" value="Periplasmic binding protein-like II"/>
    <property type="match status" value="1"/>
</dbReference>
<dbReference type="InParanoid" id="A0A4R5DJR3"/>
<accession>A0A4R5DJR3</accession>
<keyword evidence="3 4" id="KW-0732">Signal</keyword>
<dbReference type="PANTHER" id="PTHR30024">
    <property type="entry name" value="ALIPHATIC SULFONATES-BINDING PROTEIN-RELATED"/>
    <property type="match status" value="1"/>
</dbReference>
<comment type="similarity">
    <text evidence="2">Belongs to the bacterial solute-binding protein SsuA/TauA family.</text>
</comment>
<dbReference type="AlphaFoldDB" id="A0A4R5DJR3"/>
<protein>
    <submittedName>
        <fullName evidence="6">ABC transporter substrate-binding protein</fullName>
    </submittedName>
</protein>
<reference evidence="6 7" key="1">
    <citation type="submission" date="2019-03" db="EMBL/GenBank/DDBJ databases">
        <title>Draft genome sequences of novel Actinobacteria.</title>
        <authorList>
            <person name="Sahin N."/>
            <person name="Ay H."/>
            <person name="Saygin H."/>
        </authorList>
    </citation>
    <scope>NUCLEOTIDE SEQUENCE [LARGE SCALE GENOMIC DNA]</scope>
    <source>
        <strain evidence="6 7">5K138</strain>
    </source>
</reference>
<sequence>MGKMIRTTRRRAAALLSLSTASLVLAGCGSDDETSGEGSGSTTVRVATSVSNSFPFIAVQAGETLGTWDESGLDVEVVEGTTPTIGQIMAGGDADIALAGAGSEAVSIRSGVPMTIVASNLSYWDQRIIASPGTTSVEDLKGGNFGITGAGSPGEYTMVRMAEELGWSESDYTFTSLGNLSSLTAALQAGSIDAFAWSSQAAFQMEESGDGVILAPGSDFVGENVLQAFAVVDSFAQENPDTVRTFFEAYFETVERMQAEPQLFIDVLVNEWDVPQPVAERLAAESLPELSTDGTITDEELAGIQDTVGFTLDMSADEVDDVKFTEWTELS</sequence>
<evidence type="ECO:0000256" key="3">
    <source>
        <dbReference type="ARBA" id="ARBA00022729"/>
    </source>
</evidence>
<name>A0A4R5DJR3_9ACTN</name>
<feature type="domain" description="SsuA/THI5-like" evidence="5">
    <location>
        <begin position="59"/>
        <end position="262"/>
    </location>
</feature>